<dbReference type="Proteomes" id="UP001327560">
    <property type="component" value="Chromosome 6"/>
</dbReference>
<dbReference type="InterPro" id="IPR025610">
    <property type="entry name" value="MYC/MYB_N"/>
</dbReference>
<keyword evidence="6" id="KW-1185">Reference proteome</keyword>
<reference evidence="5 6" key="1">
    <citation type="submission" date="2023-10" db="EMBL/GenBank/DDBJ databases">
        <title>Chromosome-scale genome assembly provides insights into flower coloration mechanisms of Canna indica.</title>
        <authorList>
            <person name="Li C."/>
        </authorList>
    </citation>
    <scope>NUCLEOTIDE SEQUENCE [LARGE SCALE GENOMIC DNA]</scope>
    <source>
        <tissue evidence="5">Flower</tissue>
    </source>
</reference>
<evidence type="ECO:0000313" key="5">
    <source>
        <dbReference type="EMBL" id="WOL11213.1"/>
    </source>
</evidence>
<accession>A0AAQ3KQI4</accession>
<proteinExistence type="predicted"/>
<dbReference type="PANTHER" id="PTHR46196">
    <property type="entry name" value="TRANSCRIPTION FACTOR BHLH155-LIKE ISOFORM X1-RELATED"/>
    <property type="match status" value="1"/>
</dbReference>
<dbReference type="Pfam" id="PF23176">
    <property type="entry name" value="bHLH_LHW"/>
    <property type="match status" value="1"/>
</dbReference>
<dbReference type="InterPro" id="IPR043561">
    <property type="entry name" value="LHW-like"/>
</dbReference>
<feature type="domain" description="BHLH" evidence="4">
    <location>
        <begin position="721"/>
        <end position="770"/>
    </location>
</feature>
<dbReference type="EMBL" id="CP136895">
    <property type="protein sequence ID" value="WOL11213.1"/>
    <property type="molecule type" value="Genomic_DNA"/>
</dbReference>
<organism evidence="5 6">
    <name type="scientific">Canna indica</name>
    <name type="common">Indian-shot</name>
    <dbReference type="NCBI Taxonomy" id="4628"/>
    <lineage>
        <taxon>Eukaryota</taxon>
        <taxon>Viridiplantae</taxon>
        <taxon>Streptophyta</taxon>
        <taxon>Embryophyta</taxon>
        <taxon>Tracheophyta</taxon>
        <taxon>Spermatophyta</taxon>
        <taxon>Magnoliopsida</taxon>
        <taxon>Liliopsida</taxon>
        <taxon>Zingiberales</taxon>
        <taxon>Cannaceae</taxon>
        <taxon>Canna</taxon>
    </lineage>
</organism>
<dbReference type="InterPro" id="IPR011598">
    <property type="entry name" value="bHLH_dom"/>
</dbReference>
<gene>
    <name evidence="5" type="ORF">Cni_G19975</name>
</gene>
<dbReference type="CDD" id="cd18915">
    <property type="entry name" value="bHLH_AtLHW_like"/>
    <property type="match status" value="1"/>
</dbReference>
<dbReference type="GO" id="GO:0003700">
    <property type="term" value="F:DNA-binding transcription factor activity"/>
    <property type="evidence" value="ECO:0007669"/>
    <property type="project" value="InterPro"/>
</dbReference>
<evidence type="ECO:0000259" key="4">
    <source>
        <dbReference type="PROSITE" id="PS50888"/>
    </source>
</evidence>
<keyword evidence="2" id="KW-0804">Transcription</keyword>
<dbReference type="PROSITE" id="PS50888">
    <property type="entry name" value="BHLH"/>
    <property type="match status" value="1"/>
</dbReference>
<evidence type="ECO:0000256" key="3">
    <source>
        <dbReference type="SAM" id="MobiDB-lite"/>
    </source>
</evidence>
<evidence type="ECO:0000256" key="2">
    <source>
        <dbReference type="ARBA" id="ARBA00023163"/>
    </source>
</evidence>
<feature type="region of interest" description="Disordered" evidence="3">
    <location>
        <begin position="695"/>
        <end position="734"/>
    </location>
</feature>
<feature type="compositionally biased region" description="Basic and acidic residues" evidence="3">
    <location>
        <begin position="722"/>
        <end position="734"/>
    </location>
</feature>
<evidence type="ECO:0000313" key="6">
    <source>
        <dbReference type="Proteomes" id="UP001327560"/>
    </source>
</evidence>
<dbReference type="AlphaFoldDB" id="A0AAQ3KQI4"/>
<sequence length="926" mass="102313">MGLPLREALRRLCLEFGWSYAVFWRATGFGRPMHLTWEDGYCDWKPGTRESKVSDLLLKEQRMVKSTQNSCFVEGGCQADDGLSFLVYKIMASQVHVIGDGLIGQAASTGKHQWINRDILDRFGCTSKGFAEINCQIVAGIQTVAVVPVLPFGVIQLGSAQMVLESAMLVDQVKDLFMKVICGWRTLSPDAIQIAFKGKSQIYPSPVRLISSPSTDIHTNLNNILDITASGCSPGVVSASAPRPFNESLSSLSSQLNEKMLPGASEVTSSKQIFHTLDKIIMQSNQRIFPKLDVECSQKIQPADKGSDCQNELAILNSSPLSNSLKVHEEDHMLTSAIRALEFTNSIPNSLQNTRSFLKCESSNTAGEFDNTHATQCSNSCANLSEHEIPPVLQRSSHSLKNPGISEISRNNQPFSMHKVSYHSSNAGILEENNDLLEASRTLCPERELFASCSDFFTDILQEYELSYSKPVWKDDRCNAYESNSTCPAENNSSVASKEYKLVHALRNNASPLYQEFASSSNLFTMLGFDHKAYLSNGTLDDVLEHKNITSMYKLGTDIPKLPTDSDVRPVFSSTNDQISCSELFSKDDTDQLLDAVISKINSGAKQDSDDGISCKTSLTNNHKSLYVGSANNGQVLLSKQRKEKFTGLGPLPAKMEPACSSFGKSSCSFEEVEVHSQKSGFDRSHINTWVENNPNVKYDSVSDSNSKKVAEVGKLNRKRSRPGESPKPRPKDRQMIQDRIKELREIVPNGAKCSIDALLEKTIKHMLFLQSVTKHADKLKVAGEPKISNEEGGLLLKDNFEGGATWAFEVGAQPMICPIVVEDLNLPRQMLVEMLCEERGFFLEIADFIRGLGLTILKGVMEARKNKIWARFAVEANRDVTRMEIFLSLVRFLEPAAGGNTPSAAGDNSMSNMMLRQTSVPARVV</sequence>
<evidence type="ECO:0000256" key="1">
    <source>
        <dbReference type="ARBA" id="ARBA00023015"/>
    </source>
</evidence>
<keyword evidence="1" id="KW-0805">Transcription regulation</keyword>
<protein>
    <submittedName>
        <fullName evidence="5">Transcription factor LHW</fullName>
    </submittedName>
</protein>
<name>A0AAQ3KQI4_9LILI</name>
<dbReference type="Pfam" id="PF14215">
    <property type="entry name" value="bHLH-MYC_N"/>
    <property type="match status" value="1"/>
</dbReference>
<dbReference type="PANTHER" id="PTHR46196:SF4">
    <property type="entry name" value="TRANSCRIPTION FACTOR LHW"/>
    <property type="match status" value="1"/>
</dbReference>
<dbReference type="GO" id="GO:0046983">
    <property type="term" value="F:protein dimerization activity"/>
    <property type="evidence" value="ECO:0007669"/>
    <property type="project" value="InterPro"/>
</dbReference>